<proteinExistence type="predicted"/>
<organism evidence="2 3">
    <name type="scientific">Variovorax robiniae</name>
    <dbReference type="NCBI Taxonomy" id="1836199"/>
    <lineage>
        <taxon>Bacteria</taxon>
        <taxon>Pseudomonadati</taxon>
        <taxon>Pseudomonadota</taxon>
        <taxon>Betaproteobacteria</taxon>
        <taxon>Burkholderiales</taxon>
        <taxon>Comamonadaceae</taxon>
        <taxon>Variovorax</taxon>
    </lineage>
</organism>
<reference evidence="2 3" key="1">
    <citation type="submission" date="2024-03" db="EMBL/GenBank/DDBJ databases">
        <title>Novel species of the genus Variovorax.</title>
        <authorList>
            <person name="Liu Q."/>
            <person name="Xin Y.-H."/>
        </authorList>
    </citation>
    <scope>NUCLEOTIDE SEQUENCE [LARGE SCALE GENOMIC DNA]</scope>
    <source>
        <strain evidence="2 3">KACC 18901</strain>
    </source>
</reference>
<evidence type="ECO:0000256" key="1">
    <source>
        <dbReference type="SAM" id="Phobius"/>
    </source>
</evidence>
<dbReference type="EMBL" id="JBBKZS010000007">
    <property type="protein sequence ID" value="MEJ8856520.1"/>
    <property type="molecule type" value="Genomic_DNA"/>
</dbReference>
<gene>
    <name evidence="2" type="ORF">WKW79_18230</name>
</gene>
<name>A0ABU8XBT9_9BURK</name>
<keyword evidence="1" id="KW-1133">Transmembrane helix</keyword>
<protein>
    <recommendedName>
        <fullName evidence="4">Serine acetyltransferase</fullName>
    </recommendedName>
</protein>
<dbReference type="Gene3D" id="2.160.10.10">
    <property type="entry name" value="Hexapeptide repeat proteins"/>
    <property type="match status" value="1"/>
</dbReference>
<sequence>MNHSTAMPPKDAPMRWAETRACIRLDFARFTPLMGHNVTLPKKAFLFLLPSFQGIFLYRLYRHAYLRGWRTLANLMYLFSQYVTRVDIAPATSIGPGCLIGHFPIVLCGRIGRNFTLMGDGGTGGGFDSQDIGGGPGLPVIGDNVVMAIKSMVLGPVHVGDGARLGPGAAVMRDIPAGAFVAAPLSRVTLATRGDETSGANP</sequence>
<evidence type="ECO:0000313" key="3">
    <source>
        <dbReference type="Proteomes" id="UP001367030"/>
    </source>
</evidence>
<dbReference type="InterPro" id="IPR011004">
    <property type="entry name" value="Trimer_LpxA-like_sf"/>
</dbReference>
<keyword evidence="3" id="KW-1185">Reference proteome</keyword>
<keyword evidence="1" id="KW-0472">Membrane</keyword>
<keyword evidence="1" id="KW-0812">Transmembrane</keyword>
<dbReference type="Proteomes" id="UP001367030">
    <property type="component" value="Unassembled WGS sequence"/>
</dbReference>
<evidence type="ECO:0000313" key="2">
    <source>
        <dbReference type="EMBL" id="MEJ8856520.1"/>
    </source>
</evidence>
<dbReference type="RefSeq" id="WP_340336585.1">
    <property type="nucleotide sequence ID" value="NZ_JBBKZS010000007.1"/>
</dbReference>
<comment type="caution">
    <text evidence="2">The sequence shown here is derived from an EMBL/GenBank/DDBJ whole genome shotgun (WGS) entry which is preliminary data.</text>
</comment>
<dbReference type="SUPFAM" id="SSF51161">
    <property type="entry name" value="Trimeric LpxA-like enzymes"/>
    <property type="match status" value="1"/>
</dbReference>
<feature type="transmembrane region" description="Helical" evidence="1">
    <location>
        <begin position="44"/>
        <end position="61"/>
    </location>
</feature>
<dbReference type="PANTHER" id="PTHR42811">
    <property type="entry name" value="SERINE ACETYLTRANSFERASE"/>
    <property type="match status" value="1"/>
</dbReference>
<evidence type="ECO:0008006" key="4">
    <source>
        <dbReference type="Google" id="ProtNLM"/>
    </source>
</evidence>
<accession>A0ABU8XBT9</accession>